<keyword evidence="1" id="KW-1133">Transmembrane helix</keyword>
<dbReference type="STRING" id="1499967.U27_03878"/>
<dbReference type="HOGENOM" id="CLU_052011_3_1_0"/>
<dbReference type="SUPFAM" id="SSF47781">
    <property type="entry name" value="RuvA domain 2-like"/>
    <property type="match status" value="1"/>
</dbReference>
<dbReference type="Proteomes" id="UP000030661">
    <property type="component" value="Unassembled WGS sequence"/>
</dbReference>
<dbReference type="GO" id="GO:0015628">
    <property type="term" value="P:protein secretion by the type II secretion system"/>
    <property type="evidence" value="ECO:0007669"/>
    <property type="project" value="TreeGrafter"/>
</dbReference>
<keyword evidence="1" id="KW-0472">Membrane</keyword>
<feature type="transmembrane region" description="Helical" evidence="1">
    <location>
        <begin position="12"/>
        <end position="28"/>
    </location>
</feature>
<keyword evidence="3" id="KW-1185">Reference proteome</keyword>
<gene>
    <name evidence="2" type="ORF">U27_03878</name>
</gene>
<dbReference type="EMBL" id="DF820465">
    <property type="protein sequence ID" value="GAK56914.1"/>
    <property type="molecule type" value="Genomic_DNA"/>
</dbReference>
<dbReference type="eggNOG" id="COG1555">
    <property type="taxonomic scope" value="Bacteria"/>
</dbReference>
<dbReference type="InterPro" id="IPR051675">
    <property type="entry name" value="Endo/Exo/Phosphatase_dom_1"/>
</dbReference>
<dbReference type="AlphaFoldDB" id="A0A081BX59"/>
<protein>
    <submittedName>
        <fullName evidence="2">Putative comE operon protein 1</fullName>
    </submittedName>
</protein>
<evidence type="ECO:0000313" key="3">
    <source>
        <dbReference type="Proteomes" id="UP000030661"/>
    </source>
</evidence>
<keyword evidence="1" id="KW-0812">Transmembrane</keyword>
<sequence>MNFSRRQQQVLLALYVLYGIGLLWYNSAQRSHTLTSYRLEFPDPQEQLMYIDPPIDINAADTRELQFLPGIGTVLAQRIVDYRQQHGKFQNAESLMPIKHIGPKTIQKLQYYLIFPE</sequence>
<evidence type="ECO:0000256" key="1">
    <source>
        <dbReference type="SAM" id="Phobius"/>
    </source>
</evidence>
<dbReference type="PANTHER" id="PTHR21180">
    <property type="entry name" value="ENDONUCLEASE/EXONUCLEASE/PHOSPHATASE FAMILY DOMAIN-CONTAINING PROTEIN 1"/>
    <property type="match status" value="1"/>
</dbReference>
<accession>A0A081BX59</accession>
<name>A0A081BX59_VECG1</name>
<dbReference type="Gene3D" id="1.10.150.280">
    <property type="entry name" value="AF1531-like domain"/>
    <property type="match status" value="1"/>
</dbReference>
<dbReference type="InterPro" id="IPR010994">
    <property type="entry name" value="RuvA_2-like"/>
</dbReference>
<evidence type="ECO:0000313" key="2">
    <source>
        <dbReference type="EMBL" id="GAK56914.1"/>
    </source>
</evidence>
<dbReference type="Pfam" id="PF12836">
    <property type="entry name" value="HHH_3"/>
    <property type="match status" value="1"/>
</dbReference>
<proteinExistence type="predicted"/>
<dbReference type="PANTHER" id="PTHR21180:SF32">
    <property type="entry name" value="ENDONUCLEASE_EXONUCLEASE_PHOSPHATASE FAMILY DOMAIN-CONTAINING PROTEIN 1"/>
    <property type="match status" value="1"/>
</dbReference>
<reference evidence="2 3" key="1">
    <citation type="journal article" date="2015" name="PeerJ">
        <title>First genomic representation of candidate bacterial phylum KSB3 points to enhanced environmental sensing as a trigger of wastewater bulking.</title>
        <authorList>
            <person name="Sekiguchi Y."/>
            <person name="Ohashi A."/>
            <person name="Parks D.H."/>
            <person name="Yamauchi T."/>
            <person name="Tyson G.W."/>
            <person name="Hugenholtz P."/>
        </authorList>
    </citation>
    <scope>NUCLEOTIDE SEQUENCE [LARGE SCALE GENOMIC DNA]</scope>
</reference>
<dbReference type="GO" id="GO:0015627">
    <property type="term" value="C:type II protein secretion system complex"/>
    <property type="evidence" value="ECO:0007669"/>
    <property type="project" value="TreeGrafter"/>
</dbReference>
<organism evidence="2 3">
    <name type="scientific">Vecturithrix granuli</name>
    <dbReference type="NCBI Taxonomy" id="1499967"/>
    <lineage>
        <taxon>Bacteria</taxon>
        <taxon>Candidatus Moduliflexota</taxon>
        <taxon>Candidatus Vecturitrichia</taxon>
        <taxon>Candidatus Vecturitrichales</taxon>
        <taxon>Candidatus Vecturitrichaceae</taxon>
        <taxon>Candidatus Vecturithrix</taxon>
    </lineage>
</organism>